<dbReference type="PANTHER" id="PTHR33875">
    <property type="entry name" value="OS09G0542200 PROTEIN"/>
    <property type="match status" value="1"/>
</dbReference>
<dbReference type="PANTHER" id="PTHR33875:SF2">
    <property type="entry name" value="ACR183CP"/>
    <property type="match status" value="1"/>
</dbReference>
<dbReference type="Gene3D" id="3.40.30.10">
    <property type="entry name" value="Glutaredoxin"/>
    <property type="match status" value="1"/>
</dbReference>
<organism evidence="3 4">
    <name type="scientific">Hyaloperonospora brassicae</name>
    <name type="common">Brassica downy mildew</name>
    <name type="synonym">Peronospora brassicae</name>
    <dbReference type="NCBI Taxonomy" id="162125"/>
    <lineage>
        <taxon>Eukaryota</taxon>
        <taxon>Sar</taxon>
        <taxon>Stramenopiles</taxon>
        <taxon>Oomycota</taxon>
        <taxon>Peronosporomycetes</taxon>
        <taxon>Peronosporales</taxon>
        <taxon>Peronosporaceae</taxon>
        <taxon>Hyaloperonospora</taxon>
    </lineage>
</organism>
<dbReference type="Proteomes" id="UP001162031">
    <property type="component" value="Unassembled WGS sequence"/>
</dbReference>
<reference evidence="3" key="1">
    <citation type="submission" date="2022-12" db="EMBL/GenBank/DDBJ databases">
        <authorList>
            <person name="Webb A."/>
        </authorList>
    </citation>
    <scope>NUCLEOTIDE SEQUENCE</scope>
    <source>
        <strain evidence="3">Hp1</strain>
    </source>
</reference>
<sequence length="232" mass="25715">MAPSTRIVPLLLLSAALCSLSDALPVPRRPVGFTLGNGSANAGVQLESYIDLLCPDSKSAYPGLKKLAEQYKADDLRIRFVLFPLPYHQYAFVAAEAAFTITMALGDERFIDWLEAVYARQDTFWNRATQDLSPVQVIAQLKSLAQATFPSLTHEQWDAQMTAFGGTDVDERARESWKYTCSRGVSGSPMYTLNGVPFQADADWSFEQWFNVVDPLVKANRPVQELQAGTQA</sequence>
<protein>
    <recommendedName>
        <fullName evidence="2">Thioredoxin-like fold domain-containing protein</fullName>
    </recommendedName>
</protein>
<dbReference type="InterPro" id="IPR012336">
    <property type="entry name" value="Thioredoxin-like_fold"/>
</dbReference>
<accession>A0AAV0TM13</accession>
<evidence type="ECO:0000313" key="4">
    <source>
        <dbReference type="Proteomes" id="UP001162031"/>
    </source>
</evidence>
<evidence type="ECO:0000256" key="1">
    <source>
        <dbReference type="SAM" id="SignalP"/>
    </source>
</evidence>
<dbReference type="EMBL" id="CANTFL010000511">
    <property type="protein sequence ID" value="CAI5723778.1"/>
    <property type="molecule type" value="Genomic_DNA"/>
</dbReference>
<dbReference type="InterPro" id="IPR036249">
    <property type="entry name" value="Thioredoxin-like_sf"/>
</dbReference>
<evidence type="ECO:0000313" key="3">
    <source>
        <dbReference type="EMBL" id="CAI5723778.1"/>
    </source>
</evidence>
<dbReference type="AlphaFoldDB" id="A0AAV0TM13"/>
<name>A0AAV0TM13_HYABA</name>
<dbReference type="Pfam" id="PF13462">
    <property type="entry name" value="Thioredoxin_4"/>
    <property type="match status" value="1"/>
</dbReference>
<keyword evidence="4" id="KW-1185">Reference proteome</keyword>
<feature type="chain" id="PRO_5043863701" description="Thioredoxin-like fold domain-containing protein" evidence="1">
    <location>
        <begin position="24"/>
        <end position="232"/>
    </location>
</feature>
<keyword evidence="1" id="KW-0732">Signal</keyword>
<evidence type="ECO:0000259" key="2">
    <source>
        <dbReference type="Pfam" id="PF13462"/>
    </source>
</evidence>
<gene>
    <name evidence="3" type="ORF">HBR001_LOCUS3197</name>
</gene>
<dbReference type="SUPFAM" id="SSF52833">
    <property type="entry name" value="Thioredoxin-like"/>
    <property type="match status" value="1"/>
</dbReference>
<feature type="domain" description="Thioredoxin-like fold" evidence="2">
    <location>
        <begin position="38"/>
        <end position="146"/>
    </location>
</feature>
<proteinExistence type="predicted"/>
<comment type="caution">
    <text evidence="3">The sequence shown here is derived from an EMBL/GenBank/DDBJ whole genome shotgun (WGS) entry which is preliminary data.</text>
</comment>
<feature type="signal peptide" evidence="1">
    <location>
        <begin position="1"/>
        <end position="23"/>
    </location>
</feature>